<sequence length="118" mass="13777">MADKTAKFCKMMNSFFDCANIRSTKESLQKRNDFLAPYRSTNDKRFQWLDNTFIKYLEDWKAAIESREGEYTAVLRDIAPSSVEGNVAGRHSGKRQKWFSISDEPLPKRKSNEKQSKE</sequence>
<gene>
    <name evidence="2" type="ORF">PACLA_8A083510</name>
</gene>
<proteinExistence type="predicted"/>
<dbReference type="EMBL" id="CACRXK020000485">
    <property type="protein sequence ID" value="CAB3982274.1"/>
    <property type="molecule type" value="Genomic_DNA"/>
</dbReference>
<reference evidence="2" key="1">
    <citation type="submission" date="2020-04" db="EMBL/GenBank/DDBJ databases">
        <authorList>
            <person name="Alioto T."/>
            <person name="Alioto T."/>
            <person name="Gomez Garrido J."/>
        </authorList>
    </citation>
    <scope>NUCLEOTIDE SEQUENCE</scope>
    <source>
        <strain evidence="2">A484AB</strain>
    </source>
</reference>
<keyword evidence="3" id="KW-1185">Reference proteome</keyword>
<dbReference type="OrthoDB" id="6627680at2759"/>
<comment type="caution">
    <text evidence="2">The sequence shown here is derived from an EMBL/GenBank/DDBJ whole genome shotgun (WGS) entry which is preliminary data.</text>
</comment>
<dbReference type="AlphaFoldDB" id="A0A7D9DDR1"/>
<evidence type="ECO:0000313" key="3">
    <source>
        <dbReference type="Proteomes" id="UP001152795"/>
    </source>
</evidence>
<protein>
    <submittedName>
        <fullName evidence="2">Uncharacterized protein</fullName>
    </submittedName>
</protein>
<organism evidence="2 3">
    <name type="scientific">Paramuricea clavata</name>
    <name type="common">Red gorgonian</name>
    <name type="synonym">Violescent sea-whip</name>
    <dbReference type="NCBI Taxonomy" id="317549"/>
    <lineage>
        <taxon>Eukaryota</taxon>
        <taxon>Metazoa</taxon>
        <taxon>Cnidaria</taxon>
        <taxon>Anthozoa</taxon>
        <taxon>Octocorallia</taxon>
        <taxon>Malacalcyonacea</taxon>
        <taxon>Plexauridae</taxon>
        <taxon>Paramuricea</taxon>
    </lineage>
</organism>
<feature type="compositionally biased region" description="Basic and acidic residues" evidence="1">
    <location>
        <begin position="105"/>
        <end position="118"/>
    </location>
</feature>
<evidence type="ECO:0000256" key="1">
    <source>
        <dbReference type="SAM" id="MobiDB-lite"/>
    </source>
</evidence>
<accession>A0A7D9DDR1</accession>
<dbReference type="Proteomes" id="UP001152795">
    <property type="component" value="Unassembled WGS sequence"/>
</dbReference>
<name>A0A7D9DDR1_PARCT</name>
<evidence type="ECO:0000313" key="2">
    <source>
        <dbReference type="EMBL" id="CAB3982274.1"/>
    </source>
</evidence>
<feature type="region of interest" description="Disordered" evidence="1">
    <location>
        <begin position="84"/>
        <end position="118"/>
    </location>
</feature>